<dbReference type="AlphaFoldDB" id="A0AAV2HFN3"/>
<reference evidence="2 3" key="1">
    <citation type="submission" date="2024-04" db="EMBL/GenBank/DDBJ databases">
        <authorList>
            <consortium name="Genoscope - CEA"/>
            <person name="William W."/>
        </authorList>
    </citation>
    <scope>NUCLEOTIDE SEQUENCE [LARGE SCALE GENOMIC DNA]</scope>
</reference>
<feature type="chain" id="PRO_5043404927" evidence="1">
    <location>
        <begin position="25"/>
        <end position="93"/>
    </location>
</feature>
<protein>
    <submittedName>
        <fullName evidence="2">Uncharacterized protein</fullName>
    </submittedName>
</protein>
<comment type="caution">
    <text evidence="2">The sequence shown here is derived from an EMBL/GenBank/DDBJ whole genome shotgun (WGS) entry which is preliminary data.</text>
</comment>
<dbReference type="EMBL" id="CAXITT010000121">
    <property type="protein sequence ID" value="CAL1532659.1"/>
    <property type="molecule type" value="Genomic_DNA"/>
</dbReference>
<proteinExistence type="predicted"/>
<evidence type="ECO:0000313" key="3">
    <source>
        <dbReference type="Proteomes" id="UP001497497"/>
    </source>
</evidence>
<evidence type="ECO:0000256" key="1">
    <source>
        <dbReference type="SAM" id="SignalP"/>
    </source>
</evidence>
<name>A0AAV2HFN3_LYMST</name>
<dbReference type="Proteomes" id="UP001497497">
    <property type="component" value="Unassembled WGS sequence"/>
</dbReference>
<sequence>MSANLFVAILLGALMTSHWPSVSALPRLNSRQLTSSHFPYRPENSNVCSNYMEACVPWETRCCNNMVCVNVARGYCLYPLEKCMCQKPFAEIF</sequence>
<organism evidence="2 3">
    <name type="scientific">Lymnaea stagnalis</name>
    <name type="common">Great pond snail</name>
    <name type="synonym">Helix stagnalis</name>
    <dbReference type="NCBI Taxonomy" id="6523"/>
    <lineage>
        <taxon>Eukaryota</taxon>
        <taxon>Metazoa</taxon>
        <taxon>Spiralia</taxon>
        <taxon>Lophotrochozoa</taxon>
        <taxon>Mollusca</taxon>
        <taxon>Gastropoda</taxon>
        <taxon>Heterobranchia</taxon>
        <taxon>Euthyneura</taxon>
        <taxon>Panpulmonata</taxon>
        <taxon>Hygrophila</taxon>
        <taxon>Lymnaeoidea</taxon>
        <taxon>Lymnaeidae</taxon>
        <taxon>Lymnaea</taxon>
    </lineage>
</organism>
<feature type="signal peptide" evidence="1">
    <location>
        <begin position="1"/>
        <end position="24"/>
    </location>
</feature>
<keyword evidence="1" id="KW-0732">Signal</keyword>
<accession>A0AAV2HFN3</accession>
<keyword evidence="3" id="KW-1185">Reference proteome</keyword>
<gene>
    <name evidence="2" type="ORF">GSLYS_00006677001</name>
</gene>
<evidence type="ECO:0000313" key="2">
    <source>
        <dbReference type="EMBL" id="CAL1532659.1"/>
    </source>
</evidence>